<dbReference type="Proteomes" id="UP000791440">
    <property type="component" value="Unassembled WGS sequence"/>
</dbReference>
<reference evidence="2" key="1">
    <citation type="journal article" date="2016" name="Insect Biochem. Mol. Biol.">
        <title>Multifaceted biological insights from a draft genome sequence of the tobacco hornworm moth, Manduca sexta.</title>
        <authorList>
            <person name="Kanost M.R."/>
            <person name="Arrese E.L."/>
            <person name="Cao X."/>
            <person name="Chen Y.R."/>
            <person name="Chellapilla S."/>
            <person name="Goldsmith M.R."/>
            <person name="Grosse-Wilde E."/>
            <person name="Heckel D.G."/>
            <person name="Herndon N."/>
            <person name="Jiang H."/>
            <person name="Papanicolaou A."/>
            <person name="Qu J."/>
            <person name="Soulages J.L."/>
            <person name="Vogel H."/>
            <person name="Walters J."/>
            <person name="Waterhouse R.M."/>
            <person name="Ahn S.J."/>
            <person name="Almeida F.C."/>
            <person name="An C."/>
            <person name="Aqrawi P."/>
            <person name="Bretschneider A."/>
            <person name="Bryant W.B."/>
            <person name="Bucks S."/>
            <person name="Chao H."/>
            <person name="Chevignon G."/>
            <person name="Christen J.M."/>
            <person name="Clarke D.F."/>
            <person name="Dittmer N.T."/>
            <person name="Ferguson L.C.F."/>
            <person name="Garavelou S."/>
            <person name="Gordon K.H.J."/>
            <person name="Gunaratna R.T."/>
            <person name="Han Y."/>
            <person name="Hauser F."/>
            <person name="He Y."/>
            <person name="Heidel-Fischer H."/>
            <person name="Hirsh A."/>
            <person name="Hu Y."/>
            <person name="Jiang H."/>
            <person name="Kalra D."/>
            <person name="Klinner C."/>
            <person name="Konig C."/>
            <person name="Kovar C."/>
            <person name="Kroll A.R."/>
            <person name="Kuwar S.S."/>
            <person name="Lee S.L."/>
            <person name="Lehman R."/>
            <person name="Li K."/>
            <person name="Li Z."/>
            <person name="Liang H."/>
            <person name="Lovelace S."/>
            <person name="Lu Z."/>
            <person name="Mansfield J.H."/>
            <person name="McCulloch K.J."/>
            <person name="Mathew T."/>
            <person name="Morton B."/>
            <person name="Muzny D.M."/>
            <person name="Neunemann D."/>
            <person name="Ongeri F."/>
            <person name="Pauchet Y."/>
            <person name="Pu L.L."/>
            <person name="Pyrousis I."/>
            <person name="Rao X.J."/>
            <person name="Redding A."/>
            <person name="Roesel C."/>
            <person name="Sanchez-Gracia A."/>
            <person name="Schaack S."/>
            <person name="Shukla A."/>
            <person name="Tetreau G."/>
            <person name="Wang Y."/>
            <person name="Xiong G.H."/>
            <person name="Traut W."/>
            <person name="Walsh T.K."/>
            <person name="Worley K.C."/>
            <person name="Wu D."/>
            <person name="Wu W."/>
            <person name="Wu Y.Q."/>
            <person name="Zhang X."/>
            <person name="Zou Z."/>
            <person name="Zucker H."/>
            <person name="Briscoe A.D."/>
            <person name="Burmester T."/>
            <person name="Clem R.J."/>
            <person name="Feyereisen R."/>
            <person name="Grimmelikhuijzen C.J.P."/>
            <person name="Hamodrakas S.J."/>
            <person name="Hansson B.S."/>
            <person name="Huguet E."/>
            <person name="Jermiin L.S."/>
            <person name="Lan Q."/>
            <person name="Lehman H.K."/>
            <person name="Lorenzen M."/>
            <person name="Merzendorfer H."/>
            <person name="Michalopoulos I."/>
            <person name="Morton D.B."/>
            <person name="Muthukrishnan S."/>
            <person name="Oakeshott J.G."/>
            <person name="Palmer W."/>
            <person name="Park Y."/>
            <person name="Passarelli A.L."/>
            <person name="Rozas J."/>
            <person name="Schwartz L.M."/>
            <person name="Smith W."/>
            <person name="Southgate A."/>
            <person name="Vilcinskas A."/>
            <person name="Vogt R."/>
            <person name="Wang P."/>
            <person name="Werren J."/>
            <person name="Yu X.Q."/>
            <person name="Zhou J.J."/>
            <person name="Brown S.J."/>
            <person name="Scherer S.E."/>
            <person name="Richards S."/>
            <person name="Blissard G.W."/>
        </authorList>
    </citation>
    <scope>NUCLEOTIDE SEQUENCE</scope>
</reference>
<proteinExistence type="predicted"/>
<gene>
    <name evidence="2" type="ORF">O3G_MSEX006262</name>
</gene>
<evidence type="ECO:0000313" key="3">
    <source>
        <dbReference type="Proteomes" id="UP000791440"/>
    </source>
</evidence>
<accession>A0A921Z3Y4</accession>
<keyword evidence="3" id="KW-1185">Reference proteome</keyword>
<feature type="signal peptide" evidence="1">
    <location>
        <begin position="1"/>
        <end position="20"/>
    </location>
</feature>
<dbReference type="EMBL" id="JH668379">
    <property type="protein sequence ID" value="KAG6449844.1"/>
    <property type="molecule type" value="Genomic_DNA"/>
</dbReference>
<evidence type="ECO:0000313" key="2">
    <source>
        <dbReference type="EMBL" id="KAG6449844.1"/>
    </source>
</evidence>
<keyword evidence="1" id="KW-0732">Signal</keyword>
<dbReference type="AlphaFoldDB" id="A0A921Z3Y4"/>
<organism evidence="2 3">
    <name type="scientific">Manduca sexta</name>
    <name type="common">Tobacco hawkmoth</name>
    <name type="synonym">Tobacco hornworm</name>
    <dbReference type="NCBI Taxonomy" id="7130"/>
    <lineage>
        <taxon>Eukaryota</taxon>
        <taxon>Metazoa</taxon>
        <taxon>Ecdysozoa</taxon>
        <taxon>Arthropoda</taxon>
        <taxon>Hexapoda</taxon>
        <taxon>Insecta</taxon>
        <taxon>Pterygota</taxon>
        <taxon>Neoptera</taxon>
        <taxon>Endopterygota</taxon>
        <taxon>Lepidoptera</taxon>
        <taxon>Glossata</taxon>
        <taxon>Ditrysia</taxon>
        <taxon>Bombycoidea</taxon>
        <taxon>Sphingidae</taxon>
        <taxon>Sphinginae</taxon>
        <taxon>Sphingini</taxon>
        <taxon>Manduca</taxon>
    </lineage>
</organism>
<reference evidence="2" key="2">
    <citation type="submission" date="2020-12" db="EMBL/GenBank/DDBJ databases">
        <authorList>
            <person name="Kanost M."/>
        </authorList>
    </citation>
    <scope>NUCLEOTIDE SEQUENCE</scope>
</reference>
<protein>
    <submittedName>
        <fullName evidence="2">Uncharacterized protein</fullName>
    </submittedName>
</protein>
<evidence type="ECO:0000256" key="1">
    <source>
        <dbReference type="SAM" id="SignalP"/>
    </source>
</evidence>
<name>A0A921Z3Y4_MANSE</name>
<feature type="chain" id="PRO_5036719322" evidence="1">
    <location>
        <begin position="21"/>
        <end position="60"/>
    </location>
</feature>
<comment type="caution">
    <text evidence="2">The sequence shown here is derived from an EMBL/GenBank/DDBJ whole genome shotgun (WGS) entry which is preliminary data.</text>
</comment>
<sequence>MKGLHLIFFLLIGCFSLYNAVPVIGPAPQPFLDTIKRCDKSKGCILNESGDVNVNNNKQS</sequence>